<dbReference type="InterPro" id="IPR000415">
    <property type="entry name" value="Nitroreductase-like"/>
</dbReference>
<accession>A0ABV2WIS8</accession>
<feature type="region of interest" description="Disordered" evidence="1">
    <location>
        <begin position="189"/>
        <end position="210"/>
    </location>
</feature>
<dbReference type="SUPFAM" id="SSF55469">
    <property type="entry name" value="FMN-dependent nitroreductase-like"/>
    <property type="match status" value="2"/>
</dbReference>
<evidence type="ECO:0000256" key="1">
    <source>
        <dbReference type="SAM" id="MobiDB-lite"/>
    </source>
</evidence>
<sequence>MSATIPDREATDLALGLAVRAPSVHNTQPWRWRSADSGIQLFADTGRQLIVTDPSLRSLIVSCGAALHHMRAALAALGWASAVDYCPDPGDPDHLATIHTTRRPPTGAEIEMAAAILLRRTDRRHYLPEPIPARYLRSLATQVSARGAAVRQVPDTLLPRLATPMQHAVAAHSTDRLYQEEIAHWSGRDRLTDGVPSRNAPAARPDGEIPVRTFADPGLLDPANQPDAAQWLVVGTTRDDRRAQLRAGEATSALLLTATELGLATSVQTEPLGVPDARQEIRTGLLHDCAYPQSMVRVGWSSRGSAPLADTPRRPIDEILEV</sequence>
<dbReference type="Proteomes" id="UP001550628">
    <property type="component" value="Unassembled WGS sequence"/>
</dbReference>
<comment type="caution">
    <text evidence="2">The sequence shown here is derived from an EMBL/GenBank/DDBJ whole genome shotgun (WGS) entry which is preliminary data.</text>
</comment>
<keyword evidence="3" id="KW-1185">Reference proteome</keyword>
<dbReference type="Gene3D" id="3.40.109.10">
    <property type="entry name" value="NADH Oxidase"/>
    <property type="match status" value="1"/>
</dbReference>
<dbReference type="PANTHER" id="PTHR23026">
    <property type="entry name" value="NADPH NITROREDUCTASE"/>
    <property type="match status" value="1"/>
</dbReference>
<dbReference type="RefSeq" id="WP_356954246.1">
    <property type="nucleotide sequence ID" value="NZ_JBEYBD010000002.1"/>
</dbReference>
<proteinExistence type="predicted"/>
<dbReference type="InterPro" id="IPR050627">
    <property type="entry name" value="Nitroreductase/BluB"/>
</dbReference>
<reference evidence="2 3" key="1">
    <citation type="submission" date="2024-06" db="EMBL/GenBank/DDBJ databases">
        <title>The Natural Products Discovery Center: Release of the First 8490 Sequenced Strains for Exploring Actinobacteria Biosynthetic Diversity.</title>
        <authorList>
            <person name="Kalkreuter E."/>
            <person name="Kautsar S.A."/>
            <person name="Yang D."/>
            <person name="Bader C.D."/>
            <person name="Teijaro C.N."/>
            <person name="Fluegel L."/>
            <person name="Davis C.M."/>
            <person name="Simpson J.R."/>
            <person name="Lauterbach L."/>
            <person name="Steele A.D."/>
            <person name="Gui C."/>
            <person name="Meng S."/>
            <person name="Li G."/>
            <person name="Viehrig K."/>
            <person name="Ye F."/>
            <person name="Su P."/>
            <person name="Kiefer A.F."/>
            <person name="Nichols A."/>
            <person name="Cepeda A.J."/>
            <person name="Yan W."/>
            <person name="Fan B."/>
            <person name="Jiang Y."/>
            <person name="Adhikari A."/>
            <person name="Zheng C.-J."/>
            <person name="Schuster L."/>
            <person name="Cowan T.M."/>
            <person name="Smanski M.J."/>
            <person name="Chevrette M.G."/>
            <person name="De Carvalho L.P.S."/>
            <person name="Shen B."/>
        </authorList>
    </citation>
    <scope>NUCLEOTIDE SEQUENCE [LARGE SCALE GENOMIC DNA]</scope>
    <source>
        <strain evidence="2 3">NPDC019708</strain>
    </source>
</reference>
<evidence type="ECO:0000313" key="2">
    <source>
        <dbReference type="EMBL" id="MEU1950789.1"/>
    </source>
</evidence>
<protein>
    <recommendedName>
        <fullName evidence="4">NAD(P)H nitroreductase</fullName>
    </recommendedName>
</protein>
<dbReference type="NCBIfam" id="NF047509">
    <property type="entry name" value="Rv3131_FMN_oxido"/>
    <property type="match status" value="1"/>
</dbReference>
<organism evidence="2 3">
    <name type="scientific">Nocardia rhamnosiphila</name>
    <dbReference type="NCBI Taxonomy" id="426716"/>
    <lineage>
        <taxon>Bacteria</taxon>
        <taxon>Bacillati</taxon>
        <taxon>Actinomycetota</taxon>
        <taxon>Actinomycetes</taxon>
        <taxon>Mycobacteriales</taxon>
        <taxon>Nocardiaceae</taxon>
        <taxon>Nocardia</taxon>
    </lineage>
</organism>
<evidence type="ECO:0008006" key="4">
    <source>
        <dbReference type="Google" id="ProtNLM"/>
    </source>
</evidence>
<name>A0ABV2WIS8_9NOCA</name>
<gene>
    <name evidence="2" type="ORF">ABZ510_02920</name>
</gene>
<evidence type="ECO:0000313" key="3">
    <source>
        <dbReference type="Proteomes" id="UP001550628"/>
    </source>
</evidence>
<dbReference type="EMBL" id="JBEYBF010000001">
    <property type="protein sequence ID" value="MEU1950789.1"/>
    <property type="molecule type" value="Genomic_DNA"/>
</dbReference>
<dbReference type="PANTHER" id="PTHR23026:SF123">
    <property type="entry name" value="NAD(P)H NITROREDUCTASE RV3131-RELATED"/>
    <property type="match status" value="1"/>
</dbReference>